<keyword evidence="8" id="KW-0963">Cytoplasm</keyword>
<dbReference type="Proteomes" id="UP000034071">
    <property type="component" value="Chromosome"/>
</dbReference>
<keyword evidence="11" id="KW-1185">Reference proteome</keyword>
<proteinExistence type="inferred from homology"/>
<comment type="caution">
    <text evidence="8">Lacks conserved residue(s) required for the propagation of feature annotation.</text>
</comment>
<evidence type="ECO:0000256" key="3">
    <source>
        <dbReference type="ARBA" id="ARBA00022679"/>
    </source>
</evidence>
<comment type="subcellular location">
    <subcellularLocation>
        <location evidence="8">Cytoplasm</location>
    </subcellularLocation>
</comment>
<dbReference type="Gene3D" id="3.40.50.450">
    <property type="match status" value="1"/>
</dbReference>
<dbReference type="Pfam" id="PF00365">
    <property type="entry name" value="PFK"/>
    <property type="match status" value="1"/>
</dbReference>
<dbReference type="InterPro" id="IPR035966">
    <property type="entry name" value="PKF_sf"/>
</dbReference>
<dbReference type="HOGENOM" id="CLU_020655_1_1_6"/>
<dbReference type="GO" id="GO:0003872">
    <property type="term" value="F:6-phosphofructokinase activity"/>
    <property type="evidence" value="ECO:0007669"/>
    <property type="project" value="UniProtKB-UniRule"/>
</dbReference>
<organism evidence="10 11">
    <name type="scientific">Kangiella geojedonensis</name>
    <dbReference type="NCBI Taxonomy" id="914150"/>
    <lineage>
        <taxon>Bacteria</taxon>
        <taxon>Pseudomonadati</taxon>
        <taxon>Pseudomonadota</taxon>
        <taxon>Gammaproteobacteria</taxon>
        <taxon>Kangiellales</taxon>
        <taxon>Kangiellaceae</taxon>
        <taxon>Kangiella</taxon>
    </lineage>
</organism>
<comment type="function">
    <text evidence="2 8">Catalyzes the phosphorylation of D-fructose 6-phosphate, the first committing step of glycolysis. Uses inorganic phosphate (PPi) as phosphoryl donor instead of ATP like common ATP-dependent phosphofructokinases (ATP-PFKs), which renders the reaction reversible, and can thus function both in glycolysis and gluconeogenesis. Consistently, PPi-PFK can replace the enzymes of both the forward (ATP-PFK) and reverse (fructose-bisphosphatase (FBPase)) reactions.</text>
</comment>
<keyword evidence="5 8" id="KW-0418">Kinase</keyword>
<dbReference type="PATRIC" id="fig|914150.5.peg.1813"/>
<dbReference type="GO" id="GO:0005737">
    <property type="term" value="C:cytoplasm"/>
    <property type="evidence" value="ECO:0007669"/>
    <property type="project" value="UniProtKB-SubCell"/>
</dbReference>
<evidence type="ECO:0000256" key="4">
    <source>
        <dbReference type="ARBA" id="ARBA00022723"/>
    </source>
</evidence>
<feature type="binding site" evidence="8">
    <location>
        <begin position="298"/>
        <end position="301"/>
    </location>
    <ligand>
        <name>substrate</name>
    </ligand>
</feature>
<feature type="binding site" evidence="8">
    <location>
        <position position="248"/>
    </location>
    <ligand>
        <name>substrate</name>
    </ligand>
</feature>
<sequence length="421" mass="46305">MPKKKYNAFYAQSGGVTAVINATACGVIETARKSLNINKVYAGRNGIIGALREELIDTSKETKKDIAALKHTPSGAFGSCRYKLKSLEENKAEYERLIEVFKAHDIRYFFYNGGGDSQDTAHKVSQLSEKMGFPITCIGIPKTVDNDLPITDNCPGFGSVAKYVAVSIREAAFDVKSMAESSTKVFVMEVMGRHAGWIAAAGGLACEKDGDAPHIILFPEIAFNKEKFLKKVERTVKKHGYCAIVVSEGAAYKDGTFLADAGTVDAFGHKQLGGVAPVVAQMIKGELGYKYHWAVCDYLQRAARHIASETDVEQAYAMGQAAVEFADAGKNAVMPTIVRKNTKSYRWTVGEAKLADVANVEKMMPRKYISRDGFGITEECREYLQPLIVGEAYPPYKNGLPQYVELKNELVKKKLKTKFEI</sequence>
<feature type="site" description="Important for catalytic activity; stabilizes the transition state when the phosphoryl donor is PPi" evidence="8">
    <location>
        <position position="142"/>
    </location>
</feature>
<dbReference type="PIRSF" id="PIRSF036483">
    <property type="entry name" value="PFK_XF0274"/>
    <property type="match status" value="1"/>
</dbReference>
<dbReference type="PRINTS" id="PR00476">
    <property type="entry name" value="PHFRCTKINASE"/>
</dbReference>
<dbReference type="OrthoDB" id="9802503at2"/>
<gene>
    <name evidence="8" type="primary">pfp</name>
    <name evidence="10" type="ORF">TQ33_1787</name>
</gene>
<comment type="cofactor">
    <cofactor evidence="1 8">
        <name>Mg(2+)</name>
        <dbReference type="ChEBI" id="CHEBI:18420"/>
    </cofactor>
</comment>
<evidence type="ECO:0000259" key="9">
    <source>
        <dbReference type="Pfam" id="PF00365"/>
    </source>
</evidence>
<feature type="site" description="Important for catalytic activity and substrate specificity; stabilizes the transition state when the phosphoryl donor is PPi; prevents ATP from binding by mimicking the alpha-phosphate group of ATP" evidence="8">
    <location>
        <position position="116"/>
    </location>
</feature>
<dbReference type="UniPathway" id="UPA00109">
    <property type="reaction ID" value="UER00182"/>
</dbReference>
<feature type="binding site" evidence="8">
    <location>
        <begin position="143"/>
        <end position="145"/>
    </location>
    <ligand>
        <name>substrate</name>
    </ligand>
</feature>
<dbReference type="GO" id="GO:0047334">
    <property type="term" value="F:diphosphate-fructose-6-phosphate 1-phosphotransferase activity"/>
    <property type="evidence" value="ECO:0007669"/>
    <property type="project" value="UniProtKB-EC"/>
</dbReference>
<dbReference type="STRING" id="914150.TQ33_1787"/>
<dbReference type="EMBL" id="CP010975">
    <property type="protein sequence ID" value="AKE52727.1"/>
    <property type="molecule type" value="Genomic_DNA"/>
</dbReference>
<feature type="domain" description="Phosphofructokinase" evidence="9">
    <location>
        <begin position="11"/>
        <end position="325"/>
    </location>
</feature>
<evidence type="ECO:0000256" key="6">
    <source>
        <dbReference type="ARBA" id="ARBA00022842"/>
    </source>
</evidence>
<comment type="similarity">
    <text evidence="8">Belongs to the phosphofructokinase type A (PFKA) family. PPi-dependent PFK group II subfamily. Clade 'B2' sub-subfamily.</text>
</comment>
<evidence type="ECO:0000313" key="10">
    <source>
        <dbReference type="EMBL" id="AKE52727.1"/>
    </source>
</evidence>
<dbReference type="RefSeq" id="WP_046561762.1">
    <property type="nucleotide sequence ID" value="NZ_CP010975.1"/>
</dbReference>
<evidence type="ECO:0000256" key="5">
    <source>
        <dbReference type="ARBA" id="ARBA00022777"/>
    </source>
</evidence>
<evidence type="ECO:0000313" key="11">
    <source>
        <dbReference type="Proteomes" id="UP000034071"/>
    </source>
</evidence>
<name>A0A0F6TRX1_9GAMM</name>
<keyword evidence="4 8" id="KW-0479">Metal-binding</keyword>
<comment type="catalytic activity">
    <reaction evidence="7 8">
        <text>beta-D-fructose 6-phosphate + diphosphate = beta-D-fructose 1,6-bisphosphate + phosphate + H(+)</text>
        <dbReference type="Rhea" id="RHEA:13613"/>
        <dbReference type="ChEBI" id="CHEBI:15378"/>
        <dbReference type="ChEBI" id="CHEBI:32966"/>
        <dbReference type="ChEBI" id="CHEBI:33019"/>
        <dbReference type="ChEBI" id="CHEBI:43474"/>
        <dbReference type="ChEBI" id="CHEBI:57634"/>
        <dbReference type="EC" id="2.7.1.90"/>
    </reaction>
</comment>
<evidence type="ECO:0000256" key="2">
    <source>
        <dbReference type="ARBA" id="ARBA00003138"/>
    </source>
</evidence>
<reference evidence="10 11" key="1">
    <citation type="submission" date="2015-02" db="EMBL/GenBank/DDBJ databases">
        <title>Complete genome sequence of Kangiella geojedonensis strain YCS-5T.</title>
        <authorList>
            <person name="Kim K.M."/>
        </authorList>
    </citation>
    <scope>NUCLEOTIDE SEQUENCE [LARGE SCALE GENOMIC DNA]</scope>
    <source>
        <strain evidence="10 11">YCS-5</strain>
    </source>
</reference>
<dbReference type="PANTHER" id="PTHR45770">
    <property type="entry name" value="ATP-DEPENDENT 6-PHOSPHOFRUCTOKINASE 1"/>
    <property type="match status" value="1"/>
</dbReference>
<dbReference type="HAMAP" id="MF_01978">
    <property type="entry name" value="Phosphofructokinase_II_B2"/>
    <property type="match status" value="1"/>
</dbReference>
<evidence type="ECO:0000256" key="1">
    <source>
        <dbReference type="ARBA" id="ARBA00001946"/>
    </source>
</evidence>
<evidence type="ECO:0000256" key="7">
    <source>
        <dbReference type="ARBA" id="ARBA00048072"/>
    </source>
</evidence>
<dbReference type="NCBIfam" id="NF010675">
    <property type="entry name" value="PRK14072.1"/>
    <property type="match status" value="1"/>
</dbReference>
<dbReference type="AlphaFoldDB" id="A0A0F6TRX1"/>
<dbReference type="GO" id="GO:0046872">
    <property type="term" value="F:metal ion binding"/>
    <property type="evidence" value="ECO:0007669"/>
    <property type="project" value="UniProtKB-KW"/>
</dbReference>
<comment type="activity regulation">
    <text evidence="8">Non-allosteric.</text>
</comment>
<dbReference type="InterPro" id="IPR000023">
    <property type="entry name" value="Phosphofructokinase_dom"/>
</dbReference>
<feature type="binding site" evidence="8">
    <location>
        <position position="15"/>
    </location>
    <ligand>
        <name>diphosphate</name>
        <dbReference type="ChEBI" id="CHEBI:33019"/>
    </ligand>
</feature>
<feature type="binding site" evidence="8">
    <location>
        <begin position="191"/>
        <end position="193"/>
    </location>
    <ligand>
        <name>substrate</name>
    </ligand>
</feature>
<dbReference type="InterPro" id="IPR050929">
    <property type="entry name" value="PFKA"/>
</dbReference>
<comment type="subunit">
    <text evidence="8">Homodimer.</text>
</comment>
<dbReference type="KEGG" id="kge:TQ33_1787"/>
<evidence type="ECO:0000256" key="8">
    <source>
        <dbReference type="HAMAP-Rule" id="MF_01978"/>
    </source>
</evidence>
<dbReference type="InterPro" id="IPR011404">
    <property type="entry name" value="PPi-PFK"/>
</dbReference>
<accession>A0A0F6TRX1</accession>
<feature type="active site" description="Proton acceptor" evidence="8">
    <location>
        <position position="145"/>
    </location>
</feature>
<keyword evidence="8" id="KW-0324">Glycolysis</keyword>
<keyword evidence="3 8" id="KW-0808">Transferase</keyword>
<keyword evidence="6 8" id="KW-0460">Magnesium</keyword>
<protein>
    <recommendedName>
        <fullName evidence="8">Pyrophosphate--fructose 6-phosphate 1-phosphotransferase</fullName>
        <ecNumber evidence="8">2.7.1.90</ecNumber>
    </recommendedName>
    <alternativeName>
        <fullName evidence="8">6-phosphofructokinase, pyrophosphate dependent</fullName>
    </alternativeName>
    <alternativeName>
        <fullName evidence="8">PPi-dependent phosphofructokinase</fullName>
        <shortName evidence="8">PPi-PFK</shortName>
    </alternativeName>
    <alternativeName>
        <fullName evidence="8">Pyrophosphate-dependent 6-phosphofructose-1-kinase</fullName>
    </alternativeName>
</protein>
<dbReference type="GO" id="GO:0006002">
    <property type="term" value="P:fructose 6-phosphate metabolic process"/>
    <property type="evidence" value="ECO:0007669"/>
    <property type="project" value="InterPro"/>
</dbReference>
<dbReference type="Gene3D" id="3.40.50.460">
    <property type="entry name" value="Phosphofructokinase domain"/>
    <property type="match status" value="1"/>
</dbReference>
<dbReference type="SUPFAM" id="SSF53784">
    <property type="entry name" value="Phosphofructokinase"/>
    <property type="match status" value="1"/>
</dbReference>
<dbReference type="InterPro" id="IPR022953">
    <property type="entry name" value="ATP_PFK"/>
</dbReference>
<comment type="pathway">
    <text evidence="8">Carbohydrate degradation; glycolysis; D-glyceraldehyde 3-phosphate and glycerone phosphate from D-glucose: step 3/4.</text>
</comment>
<dbReference type="EC" id="2.7.1.90" evidence="8"/>